<keyword evidence="5" id="KW-0808">Transferase</keyword>
<evidence type="ECO:0000256" key="5">
    <source>
        <dbReference type="ARBA" id="ARBA00022679"/>
    </source>
</evidence>
<keyword evidence="10 13" id="KW-0472">Membrane</keyword>
<dbReference type="InterPro" id="IPR042240">
    <property type="entry name" value="CHASE_sf"/>
</dbReference>
<feature type="transmembrane region" description="Helical" evidence="13">
    <location>
        <begin position="42"/>
        <end position="60"/>
    </location>
</feature>
<dbReference type="InterPro" id="IPR004358">
    <property type="entry name" value="Sig_transdc_His_kin-like_C"/>
</dbReference>
<dbReference type="CDD" id="cd00082">
    <property type="entry name" value="HisKA"/>
    <property type="match status" value="1"/>
</dbReference>
<dbReference type="InterPro" id="IPR050956">
    <property type="entry name" value="2C_system_His_kinase"/>
</dbReference>
<dbReference type="Proteomes" id="UP000447434">
    <property type="component" value="Chromosome 16"/>
</dbReference>
<dbReference type="Gene3D" id="3.30.450.350">
    <property type="entry name" value="CHASE domain"/>
    <property type="match status" value="1"/>
</dbReference>
<comment type="caution">
    <text evidence="12">Lacks conserved residue(s) required for the propagation of feature annotation.</text>
</comment>
<dbReference type="Pfam" id="PF00072">
    <property type="entry name" value="Response_reg"/>
    <property type="match status" value="1"/>
</dbReference>
<reference evidence="18" key="1">
    <citation type="journal article" date="2020" name="Nat. Commun.">
        <title>Genome sequence of the cluster root forming white lupin.</title>
        <authorList>
            <person name="Hufnagel B."/>
            <person name="Marques A."/>
            <person name="Soriano A."/>
            <person name="Marques L."/>
            <person name="Divol F."/>
            <person name="Doumas P."/>
            <person name="Sallet E."/>
            <person name="Mancinotti D."/>
            <person name="Carrere S."/>
            <person name="Marande W."/>
            <person name="Arribat S."/>
            <person name="Keller J."/>
            <person name="Huneau C."/>
            <person name="Blein T."/>
            <person name="Aime D."/>
            <person name="Laguerre M."/>
            <person name="Taylor J."/>
            <person name="Schubert V."/>
            <person name="Nelson M."/>
            <person name="Geu-Flores F."/>
            <person name="Crespi M."/>
            <person name="Gallardo-Guerrero K."/>
            <person name="Delaux P.-M."/>
            <person name="Salse J."/>
            <person name="Berges H."/>
            <person name="Guyot R."/>
            <person name="Gouzy J."/>
            <person name="Peret B."/>
        </authorList>
    </citation>
    <scope>NUCLEOTIDE SEQUENCE [LARGE SCALE GENOMIC DNA]</scope>
    <source>
        <strain evidence="18">cv. Amiga</strain>
    </source>
</reference>
<dbReference type="Pfam" id="PF00512">
    <property type="entry name" value="HisKA"/>
    <property type="match status" value="2"/>
</dbReference>
<feature type="modified residue" description="4-aspartylphosphate" evidence="12">
    <location>
        <position position="935"/>
    </location>
</feature>
<dbReference type="Pfam" id="PF02518">
    <property type="entry name" value="HATPase_c"/>
    <property type="match status" value="1"/>
</dbReference>
<evidence type="ECO:0000256" key="10">
    <source>
        <dbReference type="ARBA" id="ARBA00023136"/>
    </source>
</evidence>
<keyword evidence="7 17" id="KW-0418">Kinase</keyword>
<evidence type="ECO:0000256" key="8">
    <source>
        <dbReference type="ARBA" id="ARBA00022824"/>
    </source>
</evidence>
<dbReference type="SMART" id="SM01079">
    <property type="entry name" value="CHASE"/>
    <property type="match status" value="1"/>
</dbReference>
<evidence type="ECO:0000256" key="6">
    <source>
        <dbReference type="ARBA" id="ARBA00022692"/>
    </source>
</evidence>
<dbReference type="GO" id="GO:0005789">
    <property type="term" value="C:endoplasmic reticulum membrane"/>
    <property type="evidence" value="ECO:0007669"/>
    <property type="project" value="UniProtKB-SubCell"/>
</dbReference>
<dbReference type="EC" id="2.7.13.3" evidence="3"/>
<dbReference type="Gene3D" id="1.10.287.130">
    <property type="match status" value="1"/>
</dbReference>
<dbReference type="SUPFAM" id="SSF55874">
    <property type="entry name" value="ATPase domain of HSP90 chaperone/DNA topoisomerase II/histidine kinase"/>
    <property type="match status" value="1"/>
</dbReference>
<dbReference type="InterPro" id="IPR036097">
    <property type="entry name" value="HisK_dim/P_sf"/>
</dbReference>
<dbReference type="AlphaFoldDB" id="A0A6A4PCC6"/>
<dbReference type="InterPro" id="IPR003594">
    <property type="entry name" value="HATPase_dom"/>
</dbReference>
<evidence type="ECO:0000259" key="16">
    <source>
        <dbReference type="PROSITE" id="PS50839"/>
    </source>
</evidence>
<keyword evidence="11" id="KW-0675">Receptor</keyword>
<keyword evidence="18" id="KW-1185">Reference proteome</keyword>
<gene>
    <name evidence="17" type="ORF">Lalb_Chr16g0387371</name>
</gene>
<evidence type="ECO:0000256" key="13">
    <source>
        <dbReference type="SAM" id="Phobius"/>
    </source>
</evidence>
<feature type="domain" description="CHASE" evidence="16">
    <location>
        <begin position="109"/>
        <end position="321"/>
    </location>
</feature>
<proteinExistence type="predicted"/>
<sequence>MGLSLKMQIHQHPLALRMHEQSGNKGKYTFIQAHRAWLSKFLLFWIMLMALTSWCIYSNMDADTKVRRREVLGSLCDQRARMLQDQFSVSVNHVHALAILVSTFHYYRSPSAIDQETFTEYTARTAFERPLLSGVAYAQRVVNSERERFEKRHGWVIKTMQREPSQIRDEYAPVIFAQETVSYLESIDMMSGEEDRENILRARATGKAVLTSPFRLLGSHHLGVVLTFPVYKSKLPPKPTVEERIKATAGYVGGSFDVESLVENLLGQLAGNQAIVVHVYDVTNSTNPLIMYGNQYEEGDGSLIHESKLDFGDPYRRHQMICRYHQKAPTNWIALTTASLFFIILLLVGYILYGAGNHIVKVEDDFHEMQELKVRAEAADVAKSQFLATVSHEIRTPMNGILGTFKIFALSHMLQCHFIIKLCTTVGMLGLLLDTELSSTQRDYAQTAQACGKALIALINEVLDRAKIEAGKLELEAVPFDLRSILDDVLSLFSEKSRHKGLELAVFVSDKVPHIVMGDPGRFRQIITNLVGNSVKFTERGHIFVKVHLAENRKSTMNGKSELFLNGGPDEVLHTSGGYHSKTLSGCEAADERNSWDNFKHLIADEEFFFDASIKKTASSESYEQITLMVCVEDTGIGIPFSAQDSIFMPFVQADSSTSRNYGGTGIGLSISKCLVELMGGKINFISRPQVGSTFSFTADFGMFNNPTTDVKKHNLEDLPSSFRGLKAIVVDGKPVRAAVTRYHLKRLGIQAKVANNINKVVSLCGKNGSLTSALFQPDIIIVEKDSWVSGEDGIFFNVWQLEWKQNGHVFKMPQMILLATNISNAEFDNAIAAGFSDTVIMKPLRASMVAACLQQILGMGKKRQLGKDNTHGSTFLRSILSGKKVLVVDDNVVNRRVAAGALKKFGADVKCAESGKAALEILQLPHSYDACFMDIQMPEMDGFEATRRIRKMESKANEETNSECGEEGNGLKSEFHIPILAMTADVIHATYDECLKCGMDGYVSKPFEEENLYQEVARFFMTKPILNS</sequence>
<evidence type="ECO:0000256" key="9">
    <source>
        <dbReference type="ARBA" id="ARBA00022989"/>
    </source>
</evidence>
<dbReference type="SUPFAM" id="SSF47384">
    <property type="entry name" value="Homodimeric domain of signal transducing histidine kinase"/>
    <property type="match status" value="1"/>
</dbReference>
<dbReference type="FunFam" id="3.30.450.350:FF:000001">
    <property type="entry name" value="Histidine kinase 4"/>
    <property type="match status" value="1"/>
</dbReference>
<accession>A0A6A4PCC6</accession>
<feature type="transmembrane region" description="Helical" evidence="13">
    <location>
        <begin position="332"/>
        <end position="353"/>
    </location>
</feature>
<dbReference type="Pfam" id="PF24896">
    <property type="entry name" value="Receiver_CRE1"/>
    <property type="match status" value="1"/>
</dbReference>
<dbReference type="FunFam" id="3.40.50.2300:FF:000137">
    <property type="entry name" value="Histidine kinase 3"/>
    <property type="match status" value="1"/>
</dbReference>
<dbReference type="PROSITE" id="PS50110">
    <property type="entry name" value="RESPONSE_REGULATORY"/>
    <property type="match status" value="2"/>
</dbReference>
<keyword evidence="6 13" id="KW-0812">Transmembrane</keyword>
<keyword evidence="9 13" id="KW-1133">Transmembrane helix</keyword>
<evidence type="ECO:0000313" key="18">
    <source>
        <dbReference type="Proteomes" id="UP000447434"/>
    </source>
</evidence>
<dbReference type="GO" id="GO:0000155">
    <property type="term" value="F:phosphorelay sensor kinase activity"/>
    <property type="evidence" value="ECO:0007669"/>
    <property type="project" value="InterPro"/>
</dbReference>
<feature type="domain" description="Response regulatory" evidence="15">
    <location>
        <begin position="885"/>
        <end position="1021"/>
    </location>
</feature>
<dbReference type="EMBL" id="WOCE01000016">
    <property type="protein sequence ID" value="KAE9597518.1"/>
    <property type="molecule type" value="Genomic_DNA"/>
</dbReference>
<dbReference type="Gene3D" id="3.40.50.2300">
    <property type="match status" value="2"/>
</dbReference>
<evidence type="ECO:0000256" key="7">
    <source>
        <dbReference type="ARBA" id="ARBA00022777"/>
    </source>
</evidence>
<dbReference type="Pfam" id="PF03924">
    <property type="entry name" value="CHASE"/>
    <property type="match status" value="1"/>
</dbReference>
<comment type="catalytic activity">
    <reaction evidence="1">
        <text>ATP + protein L-histidine = ADP + protein N-phospho-L-histidine.</text>
        <dbReference type="EC" id="2.7.13.3"/>
    </reaction>
</comment>
<dbReference type="SMART" id="SM00387">
    <property type="entry name" value="HATPase_c"/>
    <property type="match status" value="1"/>
</dbReference>
<organism evidence="17 18">
    <name type="scientific">Lupinus albus</name>
    <name type="common">White lupine</name>
    <name type="synonym">Lupinus termis</name>
    <dbReference type="NCBI Taxonomy" id="3870"/>
    <lineage>
        <taxon>Eukaryota</taxon>
        <taxon>Viridiplantae</taxon>
        <taxon>Streptophyta</taxon>
        <taxon>Embryophyta</taxon>
        <taxon>Tracheophyta</taxon>
        <taxon>Spermatophyta</taxon>
        <taxon>Magnoliopsida</taxon>
        <taxon>eudicotyledons</taxon>
        <taxon>Gunneridae</taxon>
        <taxon>Pentapetalae</taxon>
        <taxon>rosids</taxon>
        <taxon>fabids</taxon>
        <taxon>Fabales</taxon>
        <taxon>Fabaceae</taxon>
        <taxon>Papilionoideae</taxon>
        <taxon>50 kb inversion clade</taxon>
        <taxon>genistoids sensu lato</taxon>
        <taxon>core genistoids</taxon>
        <taxon>Genisteae</taxon>
        <taxon>Lupinus</taxon>
    </lineage>
</organism>
<dbReference type="InterPro" id="IPR001789">
    <property type="entry name" value="Sig_transdc_resp-reg_receiver"/>
</dbReference>
<name>A0A6A4PCC6_LUPAL</name>
<dbReference type="InterPro" id="IPR003661">
    <property type="entry name" value="HisK_dim/P_dom"/>
</dbReference>
<evidence type="ECO:0000259" key="15">
    <source>
        <dbReference type="PROSITE" id="PS50110"/>
    </source>
</evidence>
<feature type="domain" description="Histidine kinase" evidence="14">
    <location>
        <begin position="389"/>
        <end position="703"/>
    </location>
</feature>
<evidence type="ECO:0000256" key="11">
    <source>
        <dbReference type="ARBA" id="ARBA00023170"/>
    </source>
</evidence>
<dbReference type="PANTHER" id="PTHR43719:SF51">
    <property type="entry name" value="HISTIDINE KINASE 4"/>
    <property type="match status" value="1"/>
</dbReference>
<dbReference type="PROSITE" id="PS50109">
    <property type="entry name" value="HIS_KIN"/>
    <property type="match status" value="1"/>
</dbReference>
<keyword evidence="8" id="KW-0256">Endoplasmic reticulum</keyword>
<evidence type="ECO:0000256" key="2">
    <source>
        <dbReference type="ARBA" id="ARBA00004477"/>
    </source>
</evidence>
<dbReference type="Gene3D" id="6.10.250.1190">
    <property type="match status" value="1"/>
</dbReference>
<dbReference type="PROSITE" id="PS50839">
    <property type="entry name" value="CHASE"/>
    <property type="match status" value="1"/>
</dbReference>
<evidence type="ECO:0000256" key="1">
    <source>
        <dbReference type="ARBA" id="ARBA00000085"/>
    </source>
</evidence>
<dbReference type="PANTHER" id="PTHR43719">
    <property type="entry name" value="TWO-COMPONENT HISTIDINE KINASE"/>
    <property type="match status" value="1"/>
</dbReference>
<dbReference type="CDD" id="cd17546">
    <property type="entry name" value="REC_hyHK_CKI1_RcsC-like"/>
    <property type="match status" value="1"/>
</dbReference>
<dbReference type="SUPFAM" id="SSF52172">
    <property type="entry name" value="CheY-like"/>
    <property type="match status" value="2"/>
</dbReference>
<dbReference type="Gene3D" id="3.30.565.10">
    <property type="entry name" value="Histidine kinase-like ATPase, C-terminal domain"/>
    <property type="match status" value="1"/>
</dbReference>
<feature type="domain" description="Response regulatory" evidence="15">
    <location>
        <begin position="727"/>
        <end position="858"/>
    </location>
</feature>
<evidence type="ECO:0000259" key="14">
    <source>
        <dbReference type="PROSITE" id="PS50109"/>
    </source>
</evidence>
<evidence type="ECO:0000256" key="12">
    <source>
        <dbReference type="PROSITE-ProRule" id="PRU00169"/>
    </source>
</evidence>
<evidence type="ECO:0000256" key="3">
    <source>
        <dbReference type="ARBA" id="ARBA00012438"/>
    </source>
</evidence>
<keyword evidence="4 12" id="KW-0597">Phosphoprotein</keyword>
<evidence type="ECO:0000313" key="17">
    <source>
        <dbReference type="EMBL" id="KAE9597518.1"/>
    </source>
</evidence>
<dbReference type="InterPro" id="IPR056839">
    <property type="entry name" value="Receiver_AHK4/CRE1_1st"/>
</dbReference>
<comment type="caution">
    <text evidence="17">The sequence shown here is derived from an EMBL/GenBank/DDBJ whole genome shotgun (WGS) entry which is preliminary data.</text>
</comment>
<dbReference type="CDD" id="cd16922">
    <property type="entry name" value="HATPase_EvgS-ArcB-TorS-like"/>
    <property type="match status" value="1"/>
</dbReference>
<dbReference type="InterPro" id="IPR036890">
    <property type="entry name" value="HATPase_C_sf"/>
</dbReference>
<dbReference type="InterPro" id="IPR005467">
    <property type="entry name" value="His_kinase_dom"/>
</dbReference>
<dbReference type="PRINTS" id="PR00344">
    <property type="entry name" value="BCTRLSENSOR"/>
</dbReference>
<dbReference type="InterPro" id="IPR006189">
    <property type="entry name" value="CHASE_dom"/>
</dbReference>
<protein>
    <recommendedName>
        <fullName evidence="3">histidine kinase</fullName>
        <ecNumber evidence="3">2.7.13.3</ecNumber>
    </recommendedName>
</protein>
<dbReference type="OrthoDB" id="303614at2759"/>
<evidence type="ECO:0000256" key="4">
    <source>
        <dbReference type="ARBA" id="ARBA00022553"/>
    </source>
</evidence>
<dbReference type="InterPro" id="IPR011006">
    <property type="entry name" value="CheY-like_superfamily"/>
</dbReference>
<dbReference type="GO" id="GO:0005634">
    <property type="term" value="C:nucleus"/>
    <property type="evidence" value="ECO:0007669"/>
    <property type="project" value="TreeGrafter"/>
</dbReference>
<dbReference type="SMART" id="SM00448">
    <property type="entry name" value="REC"/>
    <property type="match status" value="1"/>
</dbReference>
<comment type="subcellular location">
    <subcellularLocation>
        <location evidence="2">Endoplasmic reticulum membrane</location>
        <topology evidence="2">Multi-pass membrane protein</topology>
    </subcellularLocation>
</comment>
<dbReference type="SMART" id="SM00388">
    <property type="entry name" value="HisKA"/>
    <property type="match status" value="1"/>
</dbReference>